<comment type="caution">
    <text evidence="1">The sequence shown here is derived from an EMBL/GenBank/DDBJ whole genome shotgun (WGS) entry which is preliminary data.</text>
</comment>
<feature type="non-terminal residue" evidence="1">
    <location>
        <position position="131"/>
    </location>
</feature>
<keyword evidence="2" id="KW-1185">Reference proteome</keyword>
<dbReference type="AlphaFoldDB" id="A0A9P6ZQ74"/>
<gene>
    <name evidence="1" type="ORF">EV702DRAFT_950387</name>
</gene>
<evidence type="ECO:0000313" key="2">
    <source>
        <dbReference type="Proteomes" id="UP000714275"/>
    </source>
</evidence>
<accession>A0A9P6ZQ74</accession>
<dbReference type="Proteomes" id="UP000714275">
    <property type="component" value="Unassembled WGS sequence"/>
</dbReference>
<reference evidence="1" key="1">
    <citation type="journal article" date="2020" name="New Phytol.">
        <title>Comparative genomics reveals dynamic genome evolution in host specialist ectomycorrhizal fungi.</title>
        <authorList>
            <person name="Lofgren L.A."/>
            <person name="Nguyen N.H."/>
            <person name="Vilgalys R."/>
            <person name="Ruytinx J."/>
            <person name="Liao H.L."/>
            <person name="Branco S."/>
            <person name="Kuo A."/>
            <person name="LaButti K."/>
            <person name="Lipzen A."/>
            <person name="Andreopoulos W."/>
            <person name="Pangilinan J."/>
            <person name="Riley R."/>
            <person name="Hundley H."/>
            <person name="Na H."/>
            <person name="Barry K."/>
            <person name="Grigoriev I.V."/>
            <person name="Stajich J.E."/>
            <person name="Kennedy P.G."/>
        </authorList>
    </citation>
    <scope>NUCLEOTIDE SEQUENCE</scope>
    <source>
        <strain evidence="1">DOB743</strain>
    </source>
</reference>
<protein>
    <submittedName>
        <fullName evidence="1">Uncharacterized protein</fullName>
    </submittedName>
</protein>
<dbReference type="EMBL" id="JABBWD010000039">
    <property type="protein sequence ID" value="KAG1774667.1"/>
    <property type="molecule type" value="Genomic_DNA"/>
</dbReference>
<evidence type="ECO:0000313" key="1">
    <source>
        <dbReference type="EMBL" id="KAG1774667.1"/>
    </source>
</evidence>
<dbReference type="OrthoDB" id="2693043at2759"/>
<proteinExistence type="predicted"/>
<sequence length="131" mass="15011">MLREGFLNLERMIQDLSHKTAIPAHQIFALWNKSPARSSNTVNHWNAYSSYFKDNLKNELARLGGKAPEMHGTPSTTVRCNCYELFKAEFPDKWQRILELHEQSAMLLGNPQTVAMRGQEFQKFGTKISGL</sequence>
<organism evidence="1 2">
    <name type="scientific">Suillus placidus</name>
    <dbReference type="NCBI Taxonomy" id="48579"/>
    <lineage>
        <taxon>Eukaryota</taxon>
        <taxon>Fungi</taxon>
        <taxon>Dikarya</taxon>
        <taxon>Basidiomycota</taxon>
        <taxon>Agaricomycotina</taxon>
        <taxon>Agaricomycetes</taxon>
        <taxon>Agaricomycetidae</taxon>
        <taxon>Boletales</taxon>
        <taxon>Suillineae</taxon>
        <taxon>Suillaceae</taxon>
        <taxon>Suillus</taxon>
    </lineage>
</organism>
<name>A0A9P6ZQ74_9AGAM</name>